<dbReference type="InterPro" id="IPR013556">
    <property type="entry name" value="Flag_M-ring_C"/>
</dbReference>
<keyword evidence="9 14" id="KW-0472">Membrane</keyword>
<evidence type="ECO:0000256" key="5">
    <source>
        <dbReference type="ARBA" id="ARBA00017949"/>
    </source>
</evidence>
<dbReference type="Gene3D" id="3.30.300.30">
    <property type="match status" value="1"/>
</dbReference>
<feature type="domain" description="Flagellar M-ring N-terminal" evidence="15">
    <location>
        <begin position="56"/>
        <end position="230"/>
    </location>
</feature>
<dbReference type="PANTHER" id="PTHR30046:SF0">
    <property type="entry name" value="FLAGELLAR M-RING PROTEIN"/>
    <property type="match status" value="1"/>
</dbReference>
<evidence type="ECO:0000259" key="15">
    <source>
        <dbReference type="Pfam" id="PF01514"/>
    </source>
</evidence>
<dbReference type="GO" id="GO:0003774">
    <property type="term" value="F:cytoskeletal motor activity"/>
    <property type="evidence" value="ECO:0007669"/>
    <property type="project" value="InterPro"/>
</dbReference>
<dbReference type="InterPro" id="IPR045851">
    <property type="entry name" value="AMP-bd_C_sf"/>
</dbReference>
<sequence length="602" mass="66449">MSEGASASQPQHKEASSGQSAWQRVQAQLRGSTLVPLLVLGAAVLAVVVVLLLWAQSPDYRVLYSNLEEADGGQVINELQTRGVPYQISDGGRAILVPSDQVHQLRLQLAEQGLPRGGNLGFELMDNQAFGISQFAEQVNFQRSLEGELTRSIESLGPVMRARVHLSMARQSVFVREREAAKASVVVHLQPGRQLGEGQVDAIVHMVASSVPELAAENVTVVDEGGRLLSRQGGAGDDVVDGSRLSYVREIERAYQERIERILVPIYGRQNVKAQVTAEVDFTRREETSERYAPNQAPGSASVRSLQDSTDLAGDEAWVGGVPGALSNTPPGVAASPIEFPGTEEDEAEPEEGETQEETSGPTRFNQNRVVNYEVDRTVAHVTHQFGEVERLSVAVVVNYREVPGEEGGDSEVVPLPAEELDQVQRLVRQAMGFSPTRGDQLEVVNSPFVLDESAQPLAWWETAEVYHLLMRFARYLLVILAAVLLYWLLLRPLLKRHLAGSEPVQRGSRVNVTVGEDDAEIGDDAESQEAAREAASEEARREEEAARRAARERRRRASPYAEQLEELHHLVADDPRLVAMVLRSWLKKDEHEEPDHDQPQR</sequence>
<protein>
    <recommendedName>
        <fullName evidence="5 12">Flagellar M-ring protein</fullName>
    </recommendedName>
</protein>
<dbReference type="AlphaFoldDB" id="A0A4R6ZTX3"/>
<dbReference type="InterPro" id="IPR043427">
    <property type="entry name" value="YscJ/FliF"/>
</dbReference>
<evidence type="ECO:0000256" key="2">
    <source>
        <dbReference type="ARBA" id="ARBA00004117"/>
    </source>
</evidence>
<keyword evidence="6" id="KW-1003">Cell membrane</keyword>
<feature type="domain" description="Flagellar M-ring C-terminal" evidence="16">
    <location>
        <begin position="263"/>
        <end position="449"/>
    </location>
</feature>
<comment type="subcellular location">
    <subcellularLocation>
        <location evidence="2 12">Bacterial flagellum basal body</location>
    </subcellularLocation>
    <subcellularLocation>
        <location evidence="3">Cell membrane</location>
        <topology evidence="3">Multi-pass membrane protein</topology>
    </subcellularLocation>
</comment>
<accession>A0A4R6ZTX3</accession>
<dbReference type="GO" id="GO:0005886">
    <property type="term" value="C:plasma membrane"/>
    <property type="evidence" value="ECO:0007669"/>
    <property type="project" value="UniProtKB-SubCell"/>
</dbReference>
<proteinExistence type="inferred from homology"/>
<feature type="region of interest" description="Disordered" evidence="13">
    <location>
        <begin position="284"/>
        <end position="366"/>
    </location>
</feature>
<reference evidence="17 18" key="1">
    <citation type="submission" date="2019-03" db="EMBL/GenBank/DDBJ databases">
        <title>Genomic Encyclopedia of Type Strains, Phase III (KMG-III): the genomes of soil and plant-associated and newly described type strains.</title>
        <authorList>
            <person name="Whitman W."/>
        </authorList>
    </citation>
    <scope>NUCLEOTIDE SEQUENCE [LARGE SCALE GENOMIC DNA]</scope>
    <source>
        <strain evidence="17 18">CECT 5797</strain>
    </source>
</reference>
<evidence type="ECO:0000256" key="12">
    <source>
        <dbReference type="PIRNR" id="PIRNR004862"/>
    </source>
</evidence>
<comment type="subunit">
    <text evidence="11">The basal body constitutes a major portion of the flagellar organelle and consists of four rings (L,P,S, and M) mounted on a central rod. The M ring is integral to the inner membrane of the cell and may be connected to the flagellar rod via the S ring. The S (supramembrane ring) lies just distal to the M ring. The L and P rings lie in the outer membrane and the periplasmic space, respectively.</text>
</comment>
<dbReference type="NCBIfam" id="TIGR00206">
    <property type="entry name" value="fliF"/>
    <property type="match status" value="1"/>
</dbReference>
<feature type="compositionally biased region" description="Acidic residues" evidence="13">
    <location>
        <begin position="342"/>
        <end position="357"/>
    </location>
</feature>
<evidence type="ECO:0000313" key="17">
    <source>
        <dbReference type="EMBL" id="TDR56115.1"/>
    </source>
</evidence>
<dbReference type="GO" id="GO:0071973">
    <property type="term" value="P:bacterial-type flagellum-dependent cell motility"/>
    <property type="evidence" value="ECO:0007669"/>
    <property type="project" value="InterPro"/>
</dbReference>
<evidence type="ECO:0000256" key="10">
    <source>
        <dbReference type="ARBA" id="ARBA00023143"/>
    </source>
</evidence>
<feature type="compositionally biased region" description="Polar residues" evidence="13">
    <location>
        <begin position="297"/>
        <end position="310"/>
    </location>
</feature>
<feature type="transmembrane region" description="Helical" evidence="14">
    <location>
        <begin position="473"/>
        <end position="491"/>
    </location>
</feature>
<dbReference type="InterPro" id="IPR000067">
    <property type="entry name" value="FlgMring_FliF"/>
</dbReference>
<feature type="transmembrane region" description="Helical" evidence="14">
    <location>
        <begin position="34"/>
        <end position="55"/>
    </location>
</feature>
<evidence type="ECO:0000256" key="7">
    <source>
        <dbReference type="ARBA" id="ARBA00022692"/>
    </source>
</evidence>
<comment type="caution">
    <text evidence="17">The sequence shown here is derived from an EMBL/GenBank/DDBJ whole genome shotgun (WGS) entry which is preliminary data.</text>
</comment>
<evidence type="ECO:0000256" key="1">
    <source>
        <dbReference type="ARBA" id="ARBA00003820"/>
    </source>
</evidence>
<evidence type="ECO:0000256" key="14">
    <source>
        <dbReference type="SAM" id="Phobius"/>
    </source>
</evidence>
<evidence type="ECO:0000256" key="4">
    <source>
        <dbReference type="ARBA" id="ARBA00007971"/>
    </source>
</evidence>
<dbReference type="Pfam" id="PF08345">
    <property type="entry name" value="YscJ_FliF_C"/>
    <property type="match status" value="1"/>
</dbReference>
<evidence type="ECO:0000256" key="6">
    <source>
        <dbReference type="ARBA" id="ARBA00022475"/>
    </source>
</evidence>
<dbReference type="OrthoDB" id="8554211at2"/>
<evidence type="ECO:0000256" key="11">
    <source>
        <dbReference type="ARBA" id="ARBA00025936"/>
    </source>
</evidence>
<name>A0A4R6ZTX3_9GAMM</name>
<evidence type="ECO:0000256" key="3">
    <source>
        <dbReference type="ARBA" id="ARBA00004651"/>
    </source>
</evidence>
<keyword evidence="17" id="KW-0282">Flagellum</keyword>
<comment type="similarity">
    <text evidence="4 12">Belongs to the FliF family.</text>
</comment>
<keyword evidence="7 14" id="KW-0812">Transmembrane</keyword>
<dbReference type="InterPro" id="IPR006182">
    <property type="entry name" value="FliF_N_dom"/>
</dbReference>
<keyword evidence="17" id="KW-0966">Cell projection</keyword>
<evidence type="ECO:0000256" key="8">
    <source>
        <dbReference type="ARBA" id="ARBA00022989"/>
    </source>
</evidence>
<dbReference type="RefSeq" id="WP_133635070.1">
    <property type="nucleotide sequence ID" value="NZ_SNZJ01000004.1"/>
</dbReference>
<organism evidence="17 18">
    <name type="scientific">Halomonas ventosae</name>
    <dbReference type="NCBI Taxonomy" id="229007"/>
    <lineage>
        <taxon>Bacteria</taxon>
        <taxon>Pseudomonadati</taxon>
        <taxon>Pseudomonadota</taxon>
        <taxon>Gammaproteobacteria</taxon>
        <taxon>Oceanospirillales</taxon>
        <taxon>Halomonadaceae</taxon>
        <taxon>Halomonas</taxon>
    </lineage>
</organism>
<keyword evidence="8 14" id="KW-1133">Transmembrane helix</keyword>
<comment type="function">
    <text evidence="1 12">The M ring may be actively involved in energy transduction.</text>
</comment>
<keyword evidence="17" id="KW-0969">Cilium</keyword>
<feature type="region of interest" description="Disordered" evidence="13">
    <location>
        <begin position="520"/>
        <end position="559"/>
    </location>
</feature>
<evidence type="ECO:0000256" key="13">
    <source>
        <dbReference type="SAM" id="MobiDB-lite"/>
    </source>
</evidence>
<evidence type="ECO:0000259" key="16">
    <source>
        <dbReference type="Pfam" id="PF08345"/>
    </source>
</evidence>
<dbReference type="Proteomes" id="UP000295212">
    <property type="component" value="Unassembled WGS sequence"/>
</dbReference>
<dbReference type="PIRSF" id="PIRSF004862">
    <property type="entry name" value="FliF"/>
    <property type="match status" value="1"/>
</dbReference>
<keyword evidence="10 12" id="KW-0975">Bacterial flagellum</keyword>
<dbReference type="Pfam" id="PF01514">
    <property type="entry name" value="YscJ_FliF"/>
    <property type="match status" value="1"/>
</dbReference>
<dbReference type="GO" id="GO:0009431">
    <property type="term" value="C:bacterial-type flagellum basal body, MS ring"/>
    <property type="evidence" value="ECO:0007669"/>
    <property type="project" value="InterPro"/>
</dbReference>
<dbReference type="PRINTS" id="PR01009">
    <property type="entry name" value="FLGMRINGFLIF"/>
</dbReference>
<dbReference type="PANTHER" id="PTHR30046">
    <property type="entry name" value="FLAGELLAR M-RING PROTEIN"/>
    <property type="match status" value="1"/>
</dbReference>
<evidence type="ECO:0000313" key="18">
    <source>
        <dbReference type="Proteomes" id="UP000295212"/>
    </source>
</evidence>
<gene>
    <name evidence="17" type="ORF">DFP85_10430</name>
</gene>
<dbReference type="EMBL" id="SNZJ01000004">
    <property type="protein sequence ID" value="TDR56115.1"/>
    <property type="molecule type" value="Genomic_DNA"/>
</dbReference>
<feature type="compositionally biased region" description="Basic and acidic residues" evidence="13">
    <location>
        <begin position="530"/>
        <end position="550"/>
    </location>
</feature>
<evidence type="ECO:0000256" key="9">
    <source>
        <dbReference type="ARBA" id="ARBA00023136"/>
    </source>
</evidence>